<keyword evidence="3" id="KW-1185">Reference proteome</keyword>
<name>A0A1E5VI26_9POAL</name>
<dbReference type="GO" id="GO:0005198">
    <property type="term" value="F:structural molecule activity"/>
    <property type="evidence" value="ECO:0007669"/>
    <property type="project" value="InterPro"/>
</dbReference>
<proteinExistence type="predicted"/>
<protein>
    <submittedName>
        <fullName evidence="2">Uncharacterized protein</fullName>
    </submittedName>
</protein>
<evidence type="ECO:0000313" key="2">
    <source>
        <dbReference type="EMBL" id="OEL24762.1"/>
    </source>
</evidence>
<comment type="caution">
    <text evidence="2">The sequence shown here is derived from an EMBL/GenBank/DDBJ whole genome shotgun (WGS) entry which is preliminary data.</text>
</comment>
<feature type="compositionally biased region" description="Basic and acidic residues" evidence="1">
    <location>
        <begin position="1"/>
        <end position="15"/>
    </location>
</feature>
<reference evidence="2 3" key="1">
    <citation type="submission" date="2016-09" db="EMBL/GenBank/DDBJ databases">
        <title>The draft genome of Dichanthelium oligosanthes: A C3 panicoid grass species.</title>
        <authorList>
            <person name="Studer A.J."/>
            <person name="Schnable J.C."/>
            <person name="Brutnell T.P."/>
        </authorList>
    </citation>
    <scope>NUCLEOTIDE SEQUENCE [LARGE SCALE GENOMIC DNA]</scope>
    <source>
        <strain evidence="3">cv. Kellogg 1175</strain>
        <tissue evidence="2">Leaf</tissue>
    </source>
</reference>
<gene>
    <name evidence="2" type="ORF">BAE44_0014218</name>
</gene>
<dbReference type="Proteomes" id="UP000095767">
    <property type="component" value="Unassembled WGS sequence"/>
</dbReference>
<accession>A0A1E5VI26</accession>
<sequence>MKRAAQHDAGDATNDRRRHVPSVIRNAVDAAWERPAPAAAGYGAAVPFQMALAHRWARYDDVASALRALANLSLLEQPAREDARGHPPGPVPALDAGARFPEAEVFLSVDHGRRKAPNAH</sequence>
<dbReference type="AlphaFoldDB" id="A0A1E5VI26"/>
<dbReference type="InterPro" id="IPR001337">
    <property type="entry name" value="TMV-like_coat"/>
</dbReference>
<dbReference type="EMBL" id="LWDX02038952">
    <property type="protein sequence ID" value="OEL24762.1"/>
    <property type="molecule type" value="Genomic_DNA"/>
</dbReference>
<evidence type="ECO:0000313" key="3">
    <source>
        <dbReference type="Proteomes" id="UP000095767"/>
    </source>
</evidence>
<evidence type="ECO:0000256" key="1">
    <source>
        <dbReference type="SAM" id="MobiDB-lite"/>
    </source>
</evidence>
<feature type="region of interest" description="Disordered" evidence="1">
    <location>
        <begin position="1"/>
        <end position="21"/>
    </location>
</feature>
<feature type="region of interest" description="Disordered" evidence="1">
    <location>
        <begin position="78"/>
        <end position="97"/>
    </location>
</feature>
<organism evidence="2 3">
    <name type="scientific">Dichanthelium oligosanthes</name>
    <dbReference type="NCBI Taxonomy" id="888268"/>
    <lineage>
        <taxon>Eukaryota</taxon>
        <taxon>Viridiplantae</taxon>
        <taxon>Streptophyta</taxon>
        <taxon>Embryophyta</taxon>
        <taxon>Tracheophyta</taxon>
        <taxon>Spermatophyta</taxon>
        <taxon>Magnoliopsida</taxon>
        <taxon>Liliopsida</taxon>
        <taxon>Poales</taxon>
        <taxon>Poaceae</taxon>
        <taxon>PACMAD clade</taxon>
        <taxon>Panicoideae</taxon>
        <taxon>Panicodae</taxon>
        <taxon>Paniceae</taxon>
        <taxon>Dichantheliinae</taxon>
        <taxon>Dichanthelium</taxon>
    </lineage>
</organism>
<dbReference type="Pfam" id="PF00721">
    <property type="entry name" value="TMV_coat"/>
    <property type="match status" value="1"/>
</dbReference>